<proteinExistence type="predicted"/>
<evidence type="ECO:0000256" key="2">
    <source>
        <dbReference type="SAM" id="Phobius"/>
    </source>
</evidence>
<protein>
    <submittedName>
        <fullName evidence="3">Uncharacterized protein</fullName>
    </submittedName>
</protein>
<evidence type="ECO:0000313" key="4">
    <source>
        <dbReference type="Proteomes" id="UP000283509"/>
    </source>
</evidence>
<feature type="transmembrane region" description="Helical" evidence="2">
    <location>
        <begin position="47"/>
        <end position="66"/>
    </location>
</feature>
<feature type="compositionally biased region" description="Low complexity" evidence="1">
    <location>
        <begin position="135"/>
        <end position="147"/>
    </location>
</feature>
<dbReference type="Proteomes" id="UP000283509">
    <property type="component" value="Unassembled WGS sequence"/>
</dbReference>
<accession>A0A423TJQ2</accession>
<feature type="transmembrane region" description="Helical" evidence="2">
    <location>
        <begin position="17"/>
        <end position="40"/>
    </location>
</feature>
<reference evidence="3 4" key="1">
    <citation type="submission" date="2018-04" db="EMBL/GenBank/DDBJ databases">
        <authorList>
            <person name="Zhang X."/>
            <person name="Yuan J."/>
            <person name="Li F."/>
            <person name="Xiang J."/>
        </authorList>
    </citation>
    <scope>NUCLEOTIDE SEQUENCE [LARGE SCALE GENOMIC DNA]</scope>
    <source>
        <tissue evidence="3">Muscle</tissue>
    </source>
</reference>
<feature type="transmembrane region" description="Helical" evidence="2">
    <location>
        <begin position="72"/>
        <end position="95"/>
    </location>
</feature>
<comment type="caution">
    <text evidence="3">The sequence shown here is derived from an EMBL/GenBank/DDBJ whole genome shotgun (WGS) entry which is preliminary data.</text>
</comment>
<keyword evidence="2" id="KW-0472">Membrane</keyword>
<feature type="region of interest" description="Disordered" evidence="1">
    <location>
        <begin position="131"/>
        <end position="163"/>
    </location>
</feature>
<organism evidence="3 4">
    <name type="scientific">Penaeus vannamei</name>
    <name type="common">Whiteleg shrimp</name>
    <name type="synonym">Litopenaeus vannamei</name>
    <dbReference type="NCBI Taxonomy" id="6689"/>
    <lineage>
        <taxon>Eukaryota</taxon>
        <taxon>Metazoa</taxon>
        <taxon>Ecdysozoa</taxon>
        <taxon>Arthropoda</taxon>
        <taxon>Crustacea</taxon>
        <taxon>Multicrustacea</taxon>
        <taxon>Malacostraca</taxon>
        <taxon>Eumalacostraca</taxon>
        <taxon>Eucarida</taxon>
        <taxon>Decapoda</taxon>
        <taxon>Dendrobranchiata</taxon>
        <taxon>Penaeoidea</taxon>
        <taxon>Penaeidae</taxon>
        <taxon>Penaeus</taxon>
    </lineage>
</organism>
<sequence>MHRQEWGSLPLLSFPSFFVFLFSFFFISFSSSFFFIYFSFSYSISSLLFFFSLSLLFFYYIFLLFFSLSFLFYYFSLLFFFSLFLLLFYYIFLLFSFTSTFPSTFLPPPHPPLDNLEQVVRDRRVIKDDATSEMAGDAGAPSGAARPRPQPRHRRHLGELEHH</sequence>
<keyword evidence="4" id="KW-1185">Reference proteome</keyword>
<dbReference type="AlphaFoldDB" id="A0A423TJQ2"/>
<dbReference type="EMBL" id="QCYY01001622">
    <property type="protein sequence ID" value="ROT76694.1"/>
    <property type="molecule type" value="Genomic_DNA"/>
</dbReference>
<evidence type="ECO:0000313" key="3">
    <source>
        <dbReference type="EMBL" id="ROT76694.1"/>
    </source>
</evidence>
<keyword evidence="2" id="KW-1133">Transmembrane helix</keyword>
<reference evidence="3 4" key="2">
    <citation type="submission" date="2019-01" db="EMBL/GenBank/DDBJ databases">
        <title>The decoding of complex shrimp genome reveals the adaptation for benthos swimmer, frequently molting mechanism and breeding impact on genome.</title>
        <authorList>
            <person name="Sun Y."/>
            <person name="Gao Y."/>
            <person name="Yu Y."/>
        </authorList>
    </citation>
    <scope>NUCLEOTIDE SEQUENCE [LARGE SCALE GENOMIC DNA]</scope>
    <source>
        <tissue evidence="3">Muscle</tissue>
    </source>
</reference>
<name>A0A423TJQ2_PENVA</name>
<keyword evidence="2" id="KW-0812">Transmembrane</keyword>
<evidence type="ECO:0000256" key="1">
    <source>
        <dbReference type="SAM" id="MobiDB-lite"/>
    </source>
</evidence>
<feature type="non-terminal residue" evidence="3">
    <location>
        <position position="163"/>
    </location>
</feature>
<gene>
    <name evidence="3" type="ORF">C7M84_004728</name>
</gene>